<accession>A0AAQ4QP14</accession>
<dbReference type="InterPro" id="IPR026236">
    <property type="entry name" value="Int2_metazoa"/>
</dbReference>
<dbReference type="InterPro" id="IPR029321">
    <property type="entry name" value="INTS2"/>
</dbReference>
<keyword evidence="3" id="KW-0539">Nucleus</keyword>
<dbReference type="PANTHER" id="PTHR28608">
    <property type="entry name" value="INTEGRATOR COMPLEX SUBUNIT 2"/>
    <property type="match status" value="1"/>
</dbReference>
<dbReference type="PANTHER" id="PTHR28608:SF1">
    <property type="entry name" value="INTEGRATOR COMPLEX SUBUNIT 2"/>
    <property type="match status" value="1"/>
</dbReference>
<evidence type="ECO:0000256" key="1">
    <source>
        <dbReference type="ARBA" id="ARBA00004123"/>
    </source>
</evidence>
<evidence type="ECO:0000313" key="4">
    <source>
        <dbReference type="Ensembl" id="ENSGACP00000052612.1"/>
    </source>
</evidence>
<evidence type="ECO:0000313" key="5">
    <source>
        <dbReference type="Proteomes" id="UP000007635"/>
    </source>
</evidence>
<dbReference type="GO" id="GO:0032039">
    <property type="term" value="C:integrator complex"/>
    <property type="evidence" value="ECO:0007669"/>
    <property type="project" value="InterPro"/>
</dbReference>
<proteinExistence type="inferred from homology"/>
<dbReference type="GO" id="GO:0034472">
    <property type="term" value="P:snRNA 3'-end processing"/>
    <property type="evidence" value="ECO:0007669"/>
    <property type="project" value="TreeGrafter"/>
</dbReference>
<evidence type="ECO:0000256" key="2">
    <source>
        <dbReference type="ARBA" id="ARBA00006705"/>
    </source>
</evidence>
<dbReference type="AlphaFoldDB" id="A0AAQ4QP14"/>
<keyword evidence="5" id="KW-1185">Reference proteome</keyword>
<reference evidence="4" key="2">
    <citation type="submission" date="2025-08" db="UniProtKB">
        <authorList>
            <consortium name="Ensembl"/>
        </authorList>
    </citation>
    <scope>IDENTIFICATION</scope>
</reference>
<evidence type="ECO:0000256" key="3">
    <source>
        <dbReference type="ARBA" id="ARBA00023242"/>
    </source>
</evidence>
<name>A0AAQ4QP14_GASAC</name>
<dbReference type="GeneTree" id="ENSGT00390000011888"/>
<dbReference type="Proteomes" id="UP000007635">
    <property type="component" value="Chromosome VII"/>
</dbReference>
<reference evidence="4 5" key="1">
    <citation type="journal article" date="2021" name="G3 (Bethesda)">
        <title>Improved contiguity of the threespine stickleback genome using long-read sequencing.</title>
        <authorList>
            <person name="Nath S."/>
            <person name="Shaw D.E."/>
            <person name="White M.A."/>
        </authorList>
    </citation>
    <scope>NUCLEOTIDE SEQUENCE [LARGE SCALE GENOMIC DNA]</scope>
    <source>
        <strain evidence="4 5">Lake Benthic</strain>
    </source>
</reference>
<reference evidence="4" key="3">
    <citation type="submission" date="2025-09" db="UniProtKB">
        <authorList>
            <consortium name="Ensembl"/>
        </authorList>
    </citation>
    <scope>IDENTIFICATION</scope>
</reference>
<sequence>MAESAGLQFVSCFAFEAMQKVDVGRLAALSDPELRLLLPCLVRMALCAPADQSQSWAQDKKLILRLLSGVEAVNSIVALLSVDFHALEQDARKEQQLRHKAGGSNGESILVSQLQHGLTLEFEHSDPLRRLRLTLSELLAIMNKVVDSNGEFFLKSSELFESPVYLDEVADVLCILQAELPSLLPIVDVAEALLHVRNGYWFLCLLVANVPDSFNEVCRGLIKNGERQDEESVGGRRRTEALRQLCQMNPSQALNIRAMVGEECHLPGLGVALTLDYRPDKADEAVSPLVSYVSGLLLGTNSKVRTWFSMFIRNGQQRKRESSSVLWQMRRQLLLELVAILPRSRSTHVPNDGNMEEVSSGYSGLREEHVVKASALLRLYCALMGIAVLRPTDEEAEQLLQLMTSRPPATPAGVRFVSLSFCKLLAFPTLVSTPEQEQLMVMWLSWMIKEEEYFESAAGVSASFGEMLLLVAMYFHSNQLSSIIELVCSTLGMKIAIKPSSLSKMKTIFTQEIFTEQVVTAHAVRVAVTNSLSANITGFLPIHCIYQLLRSRAFTKHKVSIKDWIYRQLCETTTPIHTQLFPLIDAYINSILTPASKANPEATNQPITEQEILNVFQSSAGQGEGSRGGRQHYSITTQLLILYYILSYEENLLASTKQLALMQRKPKSYSAALMDQIPIKYLVTQAQGLQQELGGLHSSLLKLLATNYPHLCLVEDWVCEEEVTGTLPLLRRMMLPSNTCRYTQSQLHQAFQKLPSSSPRLMRILEHLTLLSPGDLISYSEALTASMALLLEPAVPRRILQTLNKLWMGLNTVMPRRLWVMTVNALQPSAKLLGQQQYTQNDLMVDPLIVLRCDQRVYRCPPLMDIVLHMLNGYLLASKAYLHCHLKETADFDRQSQTVSNLGVPGQPETPEVTREELKNALLSAQGYPQALLPLTVAGIPSIHICLDFIPELLAQPQLEKQIFAIQLLSYLCTQYALPKSLSVARLAISVMGTLLTVLTRAKRFSFFMPILPCLVPFCQAFPPLYDDVAGLLVQVGQVCASDVATKARDIDPLIARLQYLKEKPQGAAAPGGDFSKLTLPQRIAEEHGGADPDVQLCYCVEATFMDIISSTLHGL</sequence>
<comment type="subcellular location">
    <subcellularLocation>
        <location evidence="1">Nucleus</location>
    </subcellularLocation>
</comment>
<comment type="similarity">
    <text evidence="2">Belongs to the Integrator subunit 2 family.</text>
</comment>
<organism evidence="4 5">
    <name type="scientific">Gasterosteus aculeatus aculeatus</name>
    <name type="common">three-spined stickleback</name>
    <dbReference type="NCBI Taxonomy" id="481459"/>
    <lineage>
        <taxon>Eukaryota</taxon>
        <taxon>Metazoa</taxon>
        <taxon>Chordata</taxon>
        <taxon>Craniata</taxon>
        <taxon>Vertebrata</taxon>
        <taxon>Euteleostomi</taxon>
        <taxon>Actinopterygii</taxon>
        <taxon>Neopterygii</taxon>
        <taxon>Teleostei</taxon>
        <taxon>Neoteleostei</taxon>
        <taxon>Acanthomorphata</taxon>
        <taxon>Eupercaria</taxon>
        <taxon>Perciformes</taxon>
        <taxon>Cottioidei</taxon>
        <taxon>Gasterosteales</taxon>
        <taxon>Gasterosteidae</taxon>
        <taxon>Gasterosteus</taxon>
    </lineage>
</organism>
<dbReference type="Ensembl" id="ENSGACT00000083325.1">
    <property type="protein sequence ID" value="ENSGACP00000052612.1"/>
    <property type="gene ID" value="ENSGACG00000020212.2"/>
</dbReference>
<dbReference type="PRINTS" id="PR02105">
    <property type="entry name" value="INTSUBUNIT2"/>
</dbReference>
<dbReference type="Pfam" id="PF14750">
    <property type="entry name" value="INTS2"/>
    <property type="match status" value="1"/>
</dbReference>
<protein>
    <submittedName>
        <fullName evidence="4">Integrator complex subunit 2</fullName>
    </submittedName>
</protein>